<reference evidence="3" key="1">
    <citation type="journal article" date="2013" name="Nat. Biotechnol.">
        <title>Draft genome sequence of chickpea (Cicer arietinum) provides a resource for trait improvement.</title>
        <authorList>
            <person name="Varshney R.K."/>
            <person name="Song C."/>
            <person name="Saxena R.K."/>
            <person name="Azam S."/>
            <person name="Yu S."/>
            <person name="Sharpe A.G."/>
            <person name="Cannon S."/>
            <person name="Baek J."/>
            <person name="Rosen B.D."/>
            <person name="Tar'an B."/>
            <person name="Millan T."/>
            <person name="Zhang X."/>
            <person name="Ramsay L.D."/>
            <person name="Iwata A."/>
            <person name="Wang Y."/>
            <person name="Nelson W."/>
            <person name="Farmer A.D."/>
            <person name="Gaur P.M."/>
            <person name="Soderlund C."/>
            <person name="Penmetsa R.V."/>
            <person name="Xu C."/>
            <person name="Bharti A.K."/>
            <person name="He W."/>
            <person name="Winter P."/>
            <person name="Zhao S."/>
            <person name="Hane J.K."/>
            <person name="Carrasquilla-Garcia N."/>
            <person name="Condie J.A."/>
            <person name="Upadhyaya H.D."/>
            <person name="Luo M.C."/>
            <person name="Thudi M."/>
            <person name="Gowda C.L."/>
            <person name="Singh N.P."/>
            <person name="Lichtenzveig J."/>
            <person name="Gali K.K."/>
            <person name="Rubio J."/>
            <person name="Nadarajan N."/>
            <person name="Dolezel J."/>
            <person name="Bansal K.C."/>
            <person name="Xu X."/>
            <person name="Edwards D."/>
            <person name="Zhang G."/>
            <person name="Kahl G."/>
            <person name="Gil J."/>
            <person name="Singh K.B."/>
            <person name="Datta S.K."/>
            <person name="Jackson S.A."/>
            <person name="Wang J."/>
            <person name="Cook D.R."/>
        </authorList>
    </citation>
    <scope>NUCLEOTIDE SEQUENCE [LARGE SCALE GENOMIC DNA]</scope>
    <source>
        <strain evidence="3">cv. CDC Frontier</strain>
    </source>
</reference>
<dbReference type="Proteomes" id="UP000087171">
    <property type="component" value="Chromosome Ca6"/>
</dbReference>
<sequence>MDFVKKCKRVWGNSKRLYPEDSGSGSGSYGKLSKRHKQKNNINKNKKPPQGCLCVYVGPERQRFVIKVKIANHPLFKTFLEDVENEFGYRNDGPLWIPCDVDLFYEALVEIEDDDLGFVGCNFPMGHKHSSTSNFSLSSPSSFNCGEITRFSVTKYGPEKKKIEREITKFDI</sequence>
<evidence type="ECO:0000256" key="1">
    <source>
        <dbReference type="ARBA" id="ARBA00006974"/>
    </source>
</evidence>
<accession>A0A1S3E9T3</accession>
<dbReference type="STRING" id="3827.A0A1S3E9T3"/>
<reference evidence="4" key="2">
    <citation type="submission" date="2025-08" db="UniProtKB">
        <authorList>
            <consortium name="RefSeq"/>
        </authorList>
    </citation>
    <scope>IDENTIFICATION</scope>
    <source>
        <tissue evidence="4">Etiolated seedlings</tissue>
    </source>
</reference>
<evidence type="ECO:0000313" key="3">
    <source>
        <dbReference type="Proteomes" id="UP000087171"/>
    </source>
</evidence>
<organism evidence="3 4">
    <name type="scientific">Cicer arietinum</name>
    <name type="common">Chickpea</name>
    <name type="synonym">Garbanzo</name>
    <dbReference type="NCBI Taxonomy" id="3827"/>
    <lineage>
        <taxon>Eukaryota</taxon>
        <taxon>Viridiplantae</taxon>
        <taxon>Streptophyta</taxon>
        <taxon>Embryophyta</taxon>
        <taxon>Tracheophyta</taxon>
        <taxon>Spermatophyta</taxon>
        <taxon>Magnoliopsida</taxon>
        <taxon>eudicotyledons</taxon>
        <taxon>Gunneridae</taxon>
        <taxon>Pentapetalae</taxon>
        <taxon>rosids</taxon>
        <taxon>fabids</taxon>
        <taxon>Fabales</taxon>
        <taxon>Fabaceae</taxon>
        <taxon>Papilionoideae</taxon>
        <taxon>50 kb inversion clade</taxon>
        <taxon>NPAAA clade</taxon>
        <taxon>Hologalegina</taxon>
        <taxon>IRL clade</taxon>
        <taxon>Cicereae</taxon>
        <taxon>Cicer</taxon>
    </lineage>
</organism>
<dbReference type="PANTHER" id="PTHR31374">
    <property type="entry name" value="AUXIN-INDUCED PROTEIN-LIKE-RELATED"/>
    <property type="match status" value="1"/>
</dbReference>
<feature type="compositionally biased region" description="Basic residues" evidence="2">
    <location>
        <begin position="32"/>
        <end position="45"/>
    </location>
</feature>
<dbReference type="InterPro" id="IPR003676">
    <property type="entry name" value="SAUR_fam"/>
</dbReference>
<dbReference type="PANTHER" id="PTHR31374:SF199">
    <property type="entry name" value="SMALL AUXIN-UP RNA-RELATED"/>
    <property type="match status" value="1"/>
</dbReference>
<proteinExistence type="inferred from homology"/>
<keyword evidence="3" id="KW-1185">Reference proteome</keyword>
<name>A0A1S3E9T3_CICAR</name>
<dbReference type="PaxDb" id="3827-XP_004503773.1"/>
<dbReference type="AlphaFoldDB" id="A0A1S3E9T3"/>
<dbReference type="OrthoDB" id="660486at2759"/>
<comment type="similarity">
    <text evidence="1">Belongs to the ARG7 family.</text>
</comment>
<dbReference type="Pfam" id="PF02519">
    <property type="entry name" value="Auxin_inducible"/>
    <property type="match status" value="1"/>
</dbReference>
<dbReference type="RefSeq" id="XP_012572129.1">
    <property type="nucleotide sequence ID" value="XM_012716675.1"/>
</dbReference>
<evidence type="ECO:0000256" key="2">
    <source>
        <dbReference type="SAM" id="MobiDB-lite"/>
    </source>
</evidence>
<gene>
    <name evidence="4" type="primary">LOC101489648</name>
</gene>
<evidence type="ECO:0000313" key="4">
    <source>
        <dbReference type="RefSeq" id="XP_012572129.1"/>
    </source>
</evidence>
<feature type="region of interest" description="Disordered" evidence="2">
    <location>
        <begin position="19"/>
        <end position="45"/>
    </location>
</feature>
<protein>
    <submittedName>
        <fullName evidence="4">Auxin-responsive protein SAUR32-like</fullName>
    </submittedName>
</protein>
<dbReference type="GO" id="GO:0009733">
    <property type="term" value="P:response to auxin"/>
    <property type="evidence" value="ECO:0007669"/>
    <property type="project" value="InterPro"/>
</dbReference>